<keyword evidence="2" id="KW-1185">Reference proteome</keyword>
<proteinExistence type="predicted"/>
<dbReference type="RefSeq" id="WP_199050615.1">
    <property type="nucleotide sequence ID" value="NZ_JAELXT010000024.1"/>
</dbReference>
<gene>
    <name evidence="1" type="ORF">JAO75_18460</name>
</gene>
<organism evidence="1 2">
    <name type="scientific">Microvirga splendida</name>
    <dbReference type="NCBI Taxonomy" id="2795727"/>
    <lineage>
        <taxon>Bacteria</taxon>
        <taxon>Pseudomonadati</taxon>
        <taxon>Pseudomonadota</taxon>
        <taxon>Alphaproteobacteria</taxon>
        <taxon>Hyphomicrobiales</taxon>
        <taxon>Methylobacteriaceae</taxon>
        <taxon>Microvirga</taxon>
    </lineage>
</organism>
<accession>A0ABS0Y500</accession>
<comment type="caution">
    <text evidence="1">The sequence shown here is derived from an EMBL/GenBank/DDBJ whole genome shotgun (WGS) entry which is preliminary data.</text>
</comment>
<protein>
    <submittedName>
        <fullName evidence="1">Uncharacterized protein</fullName>
    </submittedName>
</protein>
<evidence type="ECO:0000313" key="2">
    <source>
        <dbReference type="Proteomes" id="UP000620670"/>
    </source>
</evidence>
<sequence length="269" mass="29833">MKTIREAKAGEALLRLVGHNKTYFGIVIAGNAIRAKIEGGNPDDVWRRLHDEAARTNPSYFGFSGAKARFLRMFPDGFSTPGYGPHERDYKLKAKSKLDATLPLEDALSASGHGESALAAFRATNLLSPFESTRMQEALRSRAADAFIQGAATFAIGEVERGLNAMEDALKPFDIAKWTAVTYLPFLWRPEAHMFLKPEVTKDFAQRVGHRFADLYAAPLNISIYRSLLDLVGETAESIADFGPRDNIDIQSFIWVVGKYTTDEVQTVE</sequence>
<name>A0ABS0Y500_9HYPH</name>
<dbReference type="EMBL" id="JAELXT010000024">
    <property type="protein sequence ID" value="MBJ6127389.1"/>
    <property type="molecule type" value="Genomic_DNA"/>
</dbReference>
<dbReference type="Proteomes" id="UP000620670">
    <property type="component" value="Unassembled WGS sequence"/>
</dbReference>
<evidence type="ECO:0000313" key="1">
    <source>
        <dbReference type="EMBL" id="MBJ6127389.1"/>
    </source>
</evidence>
<reference evidence="2" key="1">
    <citation type="submission" date="2020-12" db="EMBL/GenBank/DDBJ databases">
        <title>Hymenobacter sp.</title>
        <authorList>
            <person name="Kim M.K."/>
        </authorList>
    </citation>
    <scope>NUCLEOTIDE SEQUENCE [LARGE SCALE GENOMIC DNA]</scope>
    <source>
        <strain evidence="2">BT325</strain>
    </source>
</reference>